<dbReference type="InterPro" id="IPR015421">
    <property type="entry name" value="PyrdxlP-dep_Trfase_major"/>
</dbReference>
<dbReference type="KEGG" id="ngg:RG540_CH29770"/>
<dbReference type="OrthoDB" id="9772439at2"/>
<dbReference type="NCBIfam" id="NF002841">
    <property type="entry name" value="PRK03080.1-2"/>
    <property type="match status" value="1"/>
</dbReference>
<evidence type="ECO:0000256" key="7">
    <source>
        <dbReference type="ARBA" id="ARBA00022605"/>
    </source>
</evidence>
<evidence type="ECO:0000256" key="9">
    <source>
        <dbReference type="ARBA" id="ARBA00022898"/>
    </source>
</evidence>
<evidence type="ECO:0000256" key="6">
    <source>
        <dbReference type="ARBA" id="ARBA00022576"/>
    </source>
</evidence>
<evidence type="ECO:0000256" key="11">
    <source>
        <dbReference type="ARBA" id="ARBA00049007"/>
    </source>
</evidence>
<comment type="catalytic activity">
    <reaction evidence="11">
        <text>O-phospho-L-serine + 2-oxoglutarate = 3-phosphooxypyruvate + L-glutamate</text>
        <dbReference type="Rhea" id="RHEA:14329"/>
        <dbReference type="ChEBI" id="CHEBI:16810"/>
        <dbReference type="ChEBI" id="CHEBI:18110"/>
        <dbReference type="ChEBI" id="CHEBI:29985"/>
        <dbReference type="ChEBI" id="CHEBI:57524"/>
        <dbReference type="EC" id="2.6.1.52"/>
    </reaction>
</comment>
<dbReference type="NCBIfam" id="TIGR01365">
    <property type="entry name" value="serC_2"/>
    <property type="match status" value="1"/>
</dbReference>
<comment type="cofactor">
    <cofactor evidence="1">
        <name>pyridoxal 5'-phosphate</name>
        <dbReference type="ChEBI" id="CHEBI:597326"/>
    </cofactor>
</comment>
<dbReference type="InterPro" id="IPR006271">
    <property type="entry name" value="Pser_aminoTfrase_methanosarc"/>
</dbReference>
<dbReference type="Gene3D" id="3.40.640.10">
    <property type="entry name" value="Type I PLP-dependent aspartate aminotransferase-like (Major domain)"/>
    <property type="match status" value="1"/>
</dbReference>
<keyword evidence="9" id="KW-0663">Pyridoxal phosphate</keyword>
<comment type="similarity">
    <text evidence="3">Belongs to the class-V pyridoxal-phosphate-dependent aminotransferase family. SerC subfamily.</text>
</comment>
<evidence type="ECO:0000256" key="8">
    <source>
        <dbReference type="ARBA" id="ARBA00022679"/>
    </source>
</evidence>
<keyword evidence="14" id="KW-1185">Reference proteome</keyword>
<dbReference type="UniPathway" id="UPA00135">
    <property type="reaction ID" value="UER00197"/>
</dbReference>
<organism evidence="13 14">
    <name type="scientific">Neorhizobium galegae bv. orientalis str. HAMBI 540</name>
    <dbReference type="NCBI Taxonomy" id="1028800"/>
    <lineage>
        <taxon>Bacteria</taxon>
        <taxon>Pseudomonadati</taxon>
        <taxon>Pseudomonadota</taxon>
        <taxon>Alphaproteobacteria</taxon>
        <taxon>Hyphomicrobiales</taxon>
        <taxon>Rhizobiaceae</taxon>
        <taxon>Rhizobium/Agrobacterium group</taxon>
        <taxon>Neorhizobium</taxon>
    </lineage>
</organism>
<dbReference type="InterPro" id="IPR015424">
    <property type="entry name" value="PyrdxlP-dep_Trfase"/>
</dbReference>
<evidence type="ECO:0000256" key="1">
    <source>
        <dbReference type="ARBA" id="ARBA00001933"/>
    </source>
</evidence>
<evidence type="ECO:0000313" key="14">
    <source>
        <dbReference type="Proteomes" id="UP000028181"/>
    </source>
</evidence>
<dbReference type="EC" id="2.6.1.52" evidence="4"/>
<keyword evidence="6" id="KW-0032">Aminotransferase</keyword>
<evidence type="ECO:0000256" key="3">
    <source>
        <dbReference type="ARBA" id="ARBA00006904"/>
    </source>
</evidence>
<evidence type="ECO:0000256" key="4">
    <source>
        <dbReference type="ARBA" id="ARBA00013030"/>
    </source>
</evidence>
<evidence type="ECO:0000256" key="12">
    <source>
        <dbReference type="SAM" id="MobiDB-lite"/>
    </source>
</evidence>
<dbReference type="GO" id="GO:0004648">
    <property type="term" value="F:O-phospho-L-serine:2-oxoglutarate aminotransferase activity"/>
    <property type="evidence" value="ECO:0007669"/>
    <property type="project" value="UniProtKB-EC"/>
</dbReference>
<gene>
    <name evidence="13" type="ORF">RG540_CH29770</name>
</gene>
<dbReference type="EMBL" id="HG938353">
    <property type="protein sequence ID" value="CDN49142.1"/>
    <property type="molecule type" value="Genomic_DNA"/>
</dbReference>
<comment type="pathway">
    <text evidence="2">Amino-acid biosynthesis; L-serine biosynthesis; L-serine from 3-phospho-D-glycerate: step 2/3.</text>
</comment>
<evidence type="ECO:0000256" key="5">
    <source>
        <dbReference type="ARBA" id="ARBA00022490"/>
    </source>
</evidence>
<dbReference type="GO" id="GO:0004760">
    <property type="term" value="F:L-serine-pyruvate transaminase activity"/>
    <property type="evidence" value="ECO:0007669"/>
    <property type="project" value="TreeGrafter"/>
</dbReference>
<evidence type="ECO:0000313" key="13">
    <source>
        <dbReference type="EMBL" id="CDN49142.1"/>
    </source>
</evidence>
<dbReference type="GeneID" id="24259748"/>
<reference evidence="14" key="1">
    <citation type="journal article" date="2014" name="BMC Genomics">
        <title>Genome sequencing of two Neorhizobium galegae strains reveals a noeT gene responsible for the unusual acetylation of the nodulation factors.</title>
        <authorList>
            <person name="Osterman J."/>
            <person name="Marsh J."/>
            <person name="Laine P.K."/>
            <person name="Zeng Z."/>
            <person name="Alatalo E."/>
            <person name="Sullivan J.T."/>
            <person name="Young J.P."/>
            <person name="Thomas-Oates J."/>
            <person name="Paulin L."/>
            <person name="Lindstrom K."/>
        </authorList>
    </citation>
    <scope>NUCLEOTIDE SEQUENCE [LARGE SCALE GENOMIC DNA]</scope>
    <source>
        <strain evidence="14">HAMBI 540</strain>
    </source>
</reference>
<dbReference type="HOGENOM" id="CLU_040283_0_0_5"/>
<feature type="compositionally biased region" description="Polar residues" evidence="12">
    <location>
        <begin position="11"/>
        <end position="20"/>
    </location>
</feature>
<dbReference type="PANTHER" id="PTHR21152:SF40">
    <property type="entry name" value="ALANINE--GLYOXYLATE AMINOTRANSFERASE"/>
    <property type="match status" value="1"/>
</dbReference>
<sequence>MANAAKPDLCPNNTHFSSGPCSKRPGWSLEALSDAPLGRSHRAKVGKAKLKQAIDLTREILGVPADYRIGIVPASDTGAVEMALWSLLGERGVDMLSWESFGAGWVTDVVKQLKLKDARKIEAGYGLLPDLSTVDFDRDVVFTWNGTTSGVRVPNADFIPADRKGLTICDATSAAFAQDMDFAKLDVVTFSWQKVLGGEGGHGMLILSPRAVERLQTYVPAWPLPKIFRLTSGGKLIEGIFVGETINTPSMLCVEDYIDALNWAKSVGSLEGLIARADANAQVIHDFVAANAWIDNLAVDPSTRSNTSVCLKIADADVAALDTDAQEAFAKGMVSILEKEGVALDIGAYRDAPSGLRIWAGATIEEADMKALMPWLTYAFETQKAALSKAAA</sequence>
<name>A0A068SS57_NEOGA</name>
<accession>A0A068SS57</accession>
<dbReference type="Proteomes" id="UP000028181">
    <property type="component" value="Chromosome I"/>
</dbReference>
<dbReference type="SUPFAM" id="SSF53383">
    <property type="entry name" value="PLP-dependent transferases"/>
    <property type="match status" value="1"/>
</dbReference>
<dbReference type="Gene3D" id="3.90.1150.10">
    <property type="entry name" value="Aspartate Aminotransferase, domain 1"/>
    <property type="match status" value="1"/>
</dbReference>
<evidence type="ECO:0000256" key="10">
    <source>
        <dbReference type="ARBA" id="ARBA00023299"/>
    </source>
</evidence>
<dbReference type="CDD" id="cd01494">
    <property type="entry name" value="AAT_I"/>
    <property type="match status" value="1"/>
</dbReference>
<dbReference type="eggNOG" id="COG1932">
    <property type="taxonomic scope" value="Bacteria"/>
</dbReference>
<keyword evidence="7" id="KW-0028">Amino-acid biosynthesis</keyword>
<dbReference type="PATRIC" id="fig|1028800.3.peg.3016"/>
<keyword evidence="10" id="KW-0718">Serine biosynthesis</keyword>
<dbReference type="InterPro" id="IPR022278">
    <property type="entry name" value="Pser_aminoTfrase"/>
</dbReference>
<dbReference type="GO" id="GO:0019265">
    <property type="term" value="P:glycine biosynthetic process, by transamination of glyoxylate"/>
    <property type="evidence" value="ECO:0007669"/>
    <property type="project" value="TreeGrafter"/>
</dbReference>
<dbReference type="PANTHER" id="PTHR21152">
    <property type="entry name" value="AMINOTRANSFERASE CLASS V"/>
    <property type="match status" value="1"/>
</dbReference>
<keyword evidence="8" id="KW-0808">Transferase</keyword>
<dbReference type="InterPro" id="IPR015422">
    <property type="entry name" value="PyrdxlP-dep_Trfase_small"/>
</dbReference>
<feature type="region of interest" description="Disordered" evidence="12">
    <location>
        <begin position="1"/>
        <end position="22"/>
    </location>
</feature>
<dbReference type="GO" id="GO:0008453">
    <property type="term" value="F:alanine-glyoxylate transaminase activity"/>
    <property type="evidence" value="ECO:0007669"/>
    <property type="project" value="TreeGrafter"/>
</dbReference>
<evidence type="ECO:0000256" key="2">
    <source>
        <dbReference type="ARBA" id="ARBA00005099"/>
    </source>
</evidence>
<dbReference type="PIRSF" id="PIRSF000525">
    <property type="entry name" value="SerC"/>
    <property type="match status" value="1"/>
</dbReference>
<dbReference type="AlphaFoldDB" id="A0A068SS57"/>
<protein>
    <recommendedName>
        <fullName evidence="4">phosphoserine transaminase</fullName>
        <ecNumber evidence="4">2.6.1.52</ecNumber>
    </recommendedName>
</protein>
<dbReference type="RefSeq" id="WP_038589268.1">
    <property type="nucleotide sequence ID" value="NZ_HG938353.1"/>
</dbReference>
<keyword evidence="5" id="KW-0963">Cytoplasm</keyword>
<proteinExistence type="inferred from homology"/>
<dbReference type="GO" id="GO:0006564">
    <property type="term" value="P:L-serine biosynthetic process"/>
    <property type="evidence" value="ECO:0007669"/>
    <property type="project" value="UniProtKB-KW"/>
</dbReference>